<comment type="subcellular location">
    <subcellularLocation>
        <location evidence="1">Membrane</location>
        <topology evidence="1">Multi-pass membrane protein</topology>
    </subcellularLocation>
</comment>
<reference evidence="8 9" key="1">
    <citation type="submission" date="2018-11" db="EMBL/GenBank/DDBJ databases">
        <title>Rhodococcus spongicola sp. nov. and Rhodococcus xishaensis sp. nov. from marine sponges.</title>
        <authorList>
            <person name="Li L."/>
            <person name="Lin H.W."/>
        </authorList>
    </citation>
    <scope>NUCLEOTIDE SEQUENCE [LARGE SCALE GENOMIC DNA]</scope>
    <source>
        <strain evidence="8 9">LHW50502</strain>
    </source>
</reference>
<evidence type="ECO:0000256" key="2">
    <source>
        <dbReference type="ARBA" id="ARBA00022692"/>
    </source>
</evidence>
<dbReference type="GO" id="GO:0006508">
    <property type="term" value="P:proteolysis"/>
    <property type="evidence" value="ECO:0007669"/>
    <property type="project" value="UniProtKB-KW"/>
</dbReference>
<dbReference type="InterPro" id="IPR002810">
    <property type="entry name" value="NfeD-like_C"/>
</dbReference>
<accession>A0A3S3ZRM8</accession>
<dbReference type="OrthoDB" id="4484551at2"/>
<evidence type="ECO:0000313" key="8">
    <source>
        <dbReference type="EMBL" id="RVW06706.1"/>
    </source>
</evidence>
<dbReference type="Pfam" id="PF24961">
    <property type="entry name" value="NfeD_membrane"/>
    <property type="match status" value="1"/>
</dbReference>
<dbReference type="InterPro" id="IPR052165">
    <property type="entry name" value="Membrane_assoc_protease"/>
</dbReference>
<sequence length="155" mass="16065">MTALGVLALVTGVLLIVIEAHVPTYGALGVVGTLLAGTGTWLLFTSGGLGVEVALPVALGVGAVGLGVVAVTGRKVLSAHREPVQTGLQSLVGSEATVRQWNGDEGQVELDGELWRAQMEFGYTDTPGAGDAVVVEHVRGLTLSVRRREPWELPC</sequence>
<dbReference type="Proteomes" id="UP000284333">
    <property type="component" value="Unassembled WGS sequence"/>
</dbReference>
<feature type="transmembrane region" description="Helical" evidence="5">
    <location>
        <begin position="53"/>
        <end position="71"/>
    </location>
</feature>
<name>A0A3S3ZRM8_9NOCA</name>
<evidence type="ECO:0000259" key="7">
    <source>
        <dbReference type="Pfam" id="PF24961"/>
    </source>
</evidence>
<dbReference type="PANTHER" id="PTHR33507">
    <property type="entry name" value="INNER MEMBRANE PROTEIN YBBJ"/>
    <property type="match status" value="1"/>
</dbReference>
<keyword evidence="4 5" id="KW-0472">Membrane</keyword>
<dbReference type="SUPFAM" id="SSF141322">
    <property type="entry name" value="NfeD domain-like"/>
    <property type="match status" value="1"/>
</dbReference>
<keyword evidence="8" id="KW-0645">Protease</keyword>
<dbReference type="RefSeq" id="WP_127944426.1">
    <property type="nucleotide sequence ID" value="NZ_RKLN01000001.1"/>
</dbReference>
<protein>
    <submittedName>
        <fullName evidence="8">Serine protease</fullName>
    </submittedName>
</protein>
<comment type="caution">
    <text evidence="8">The sequence shown here is derived from an EMBL/GenBank/DDBJ whole genome shotgun (WGS) entry which is preliminary data.</text>
</comment>
<keyword evidence="9" id="KW-1185">Reference proteome</keyword>
<feature type="domain" description="NfeD integral membrane" evidence="7">
    <location>
        <begin position="3"/>
        <end position="69"/>
    </location>
</feature>
<dbReference type="GO" id="GO:0008233">
    <property type="term" value="F:peptidase activity"/>
    <property type="evidence" value="ECO:0007669"/>
    <property type="project" value="UniProtKB-KW"/>
</dbReference>
<proteinExistence type="predicted"/>
<evidence type="ECO:0000256" key="3">
    <source>
        <dbReference type="ARBA" id="ARBA00022989"/>
    </source>
</evidence>
<evidence type="ECO:0000256" key="5">
    <source>
        <dbReference type="SAM" id="Phobius"/>
    </source>
</evidence>
<gene>
    <name evidence="8" type="ORF">EF834_00530</name>
</gene>
<keyword evidence="8" id="KW-0378">Hydrolase</keyword>
<dbReference type="InterPro" id="IPR056739">
    <property type="entry name" value="NfeD_membrane"/>
</dbReference>
<dbReference type="GO" id="GO:0016020">
    <property type="term" value="C:membrane"/>
    <property type="evidence" value="ECO:0007669"/>
    <property type="project" value="UniProtKB-SubCell"/>
</dbReference>
<evidence type="ECO:0000313" key="9">
    <source>
        <dbReference type="Proteomes" id="UP000284333"/>
    </source>
</evidence>
<dbReference type="Gene3D" id="2.40.50.140">
    <property type="entry name" value="Nucleic acid-binding proteins"/>
    <property type="match status" value="1"/>
</dbReference>
<dbReference type="Pfam" id="PF01957">
    <property type="entry name" value="NfeD"/>
    <property type="match status" value="1"/>
</dbReference>
<evidence type="ECO:0000256" key="1">
    <source>
        <dbReference type="ARBA" id="ARBA00004141"/>
    </source>
</evidence>
<dbReference type="InterPro" id="IPR012340">
    <property type="entry name" value="NA-bd_OB-fold"/>
</dbReference>
<dbReference type="AlphaFoldDB" id="A0A3S3ZRM8"/>
<keyword evidence="2 5" id="KW-0812">Transmembrane</keyword>
<dbReference type="EMBL" id="RKLN01000001">
    <property type="protein sequence ID" value="RVW06706.1"/>
    <property type="molecule type" value="Genomic_DNA"/>
</dbReference>
<evidence type="ECO:0000256" key="4">
    <source>
        <dbReference type="ARBA" id="ARBA00023136"/>
    </source>
</evidence>
<organism evidence="8 9">
    <name type="scientific">Rhodococcus spongiicola</name>
    <dbReference type="NCBI Taxonomy" id="2487352"/>
    <lineage>
        <taxon>Bacteria</taxon>
        <taxon>Bacillati</taxon>
        <taxon>Actinomycetota</taxon>
        <taxon>Actinomycetes</taxon>
        <taxon>Mycobacteriales</taxon>
        <taxon>Nocardiaceae</taxon>
        <taxon>Rhodococcus</taxon>
    </lineage>
</organism>
<dbReference type="PANTHER" id="PTHR33507:SF4">
    <property type="entry name" value="NODULATION COMPETITIVENESS PROTEIN NFED"/>
    <property type="match status" value="1"/>
</dbReference>
<keyword evidence="3 5" id="KW-1133">Transmembrane helix</keyword>
<feature type="domain" description="NfeD-like C-terminal" evidence="6">
    <location>
        <begin position="89"/>
        <end position="147"/>
    </location>
</feature>
<evidence type="ECO:0000259" key="6">
    <source>
        <dbReference type="Pfam" id="PF01957"/>
    </source>
</evidence>